<feature type="domain" description="Type I restriction modification DNA specificity" evidence="4">
    <location>
        <begin position="189"/>
        <end position="363"/>
    </location>
</feature>
<dbReference type="PANTHER" id="PTHR30408">
    <property type="entry name" value="TYPE-1 RESTRICTION ENZYME ECOKI SPECIFICITY PROTEIN"/>
    <property type="match status" value="1"/>
</dbReference>
<comment type="caution">
    <text evidence="5">The sequence shown here is derived from an EMBL/GenBank/DDBJ whole genome shotgun (WGS) entry which is preliminary data.</text>
</comment>
<accession>A0A4Q5CA27</accession>
<keyword evidence="2" id="KW-0680">Restriction system</keyword>
<dbReference type="InterPro" id="IPR052021">
    <property type="entry name" value="Type-I_RS_S_subunit"/>
</dbReference>
<organism evidence="5 6">
    <name type="scientific">[Ruminococcus] torques</name>
    <dbReference type="NCBI Taxonomy" id="33039"/>
    <lineage>
        <taxon>Bacteria</taxon>
        <taxon>Bacillati</taxon>
        <taxon>Bacillota</taxon>
        <taxon>Clostridia</taxon>
        <taxon>Lachnospirales</taxon>
        <taxon>Lachnospiraceae</taxon>
        <taxon>Mediterraneibacter</taxon>
    </lineage>
</organism>
<keyword evidence="5" id="KW-0540">Nuclease</keyword>
<sequence length="380" mass="44113">MTRIRVPLGKFIKEYSERNKGNEDIPVYSVTNSQGFCTEYFGKEVASQDKTTYKIVPQGYFAYNPSRINVGSVDWQRYEKRVIVSPLYNVFSVSEGIDRQYLYYFLRSDLGRQMIKAKASGSVRDNLKLDMLKEMTIPDISVEQQKFCSSVLDKLHKLIQMRQQELQKLDEFIKARFVEMFGDVIHNSKKWQVCLFAEITSSRLGKMLDAKQQTGRNSYPYLANFNVQWFRFNLENLNKMDFDEKDRAEFELREGDLLVCEGGEIGRCAVWHNELQPCFFQKALHRVRCNHQIILPDYLAWWFRYNCDYGGFSALAGAKATIAHLPGAKLKQLQVAVPPMELQEQFAVFVAQTDKSKVAVQKALDEAQLLFDSLMQEYFG</sequence>
<evidence type="ECO:0000256" key="3">
    <source>
        <dbReference type="ARBA" id="ARBA00023125"/>
    </source>
</evidence>
<comment type="similarity">
    <text evidence="1">Belongs to the type-I restriction system S methylase family.</text>
</comment>
<protein>
    <submittedName>
        <fullName evidence="5">Restriction endonuclease subunit S</fullName>
    </submittedName>
</protein>
<dbReference type="Proteomes" id="UP000292665">
    <property type="component" value="Unassembled WGS sequence"/>
</dbReference>
<gene>
    <name evidence="5" type="ORF">EAI93_04255</name>
</gene>
<dbReference type="InterPro" id="IPR000055">
    <property type="entry name" value="Restrct_endonuc_typeI_TRD"/>
</dbReference>
<evidence type="ECO:0000256" key="1">
    <source>
        <dbReference type="ARBA" id="ARBA00010923"/>
    </source>
</evidence>
<dbReference type="GO" id="GO:0004519">
    <property type="term" value="F:endonuclease activity"/>
    <property type="evidence" value="ECO:0007669"/>
    <property type="project" value="UniProtKB-KW"/>
</dbReference>
<reference evidence="5 6" key="1">
    <citation type="journal article" date="2019" name="Science, e1252229">
        <title>Invertible promoters mediate bacterial phase variation, antibiotic resistance, and host adaptation in the gut.</title>
        <authorList>
            <person name="Jiang X."/>
            <person name="Hall A.B."/>
            <person name="Arthur T.D."/>
            <person name="Plichta D.R."/>
            <person name="Covington C.T."/>
            <person name="Poyet M."/>
            <person name="Crothers J."/>
            <person name="Moses P.L."/>
            <person name="Tolonen A.C."/>
            <person name="Vlamakis H."/>
            <person name="Alm E.J."/>
            <person name="Xavier R.J."/>
        </authorList>
    </citation>
    <scope>NUCLEOTIDE SEQUENCE [LARGE SCALE GENOMIC DNA]</scope>
    <source>
        <strain evidence="6">aa_0143</strain>
    </source>
</reference>
<dbReference type="Gene3D" id="3.90.220.20">
    <property type="entry name" value="DNA methylase specificity domains"/>
    <property type="match status" value="2"/>
</dbReference>
<dbReference type="RefSeq" id="WP_004847123.1">
    <property type="nucleotide sequence ID" value="NZ_CAUFXF010000022.1"/>
</dbReference>
<evidence type="ECO:0000313" key="6">
    <source>
        <dbReference type="Proteomes" id="UP000292665"/>
    </source>
</evidence>
<evidence type="ECO:0000259" key="4">
    <source>
        <dbReference type="Pfam" id="PF01420"/>
    </source>
</evidence>
<keyword evidence="3" id="KW-0238">DNA-binding</keyword>
<evidence type="ECO:0000256" key="2">
    <source>
        <dbReference type="ARBA" id="ARBA00022747"/>
    </source>
</evidence>
<keyword evidence="5" id="KW-0255">Endonuclease</keyword>
<evidence type="ECO:0000313" key="5">
    <source>
        <dbReference type="EMBL" id="RYS81046.1"/>
    </source>
</evidence>
<dbReference type="PANTHER" id="PTHR30408:SF12">
    <property type="entry name" value="TYPE I RESTRICTION ENZYME MJAVIII SPECIFICITY SUBUNIT"/>
    <property type="match status" value="1"/>
</dbReference>
<feature type="domain" description="Type I restriction modification DNA specificity" evidence="4">
    <location>
        <begin position="18"/>
        <end position="169"/>
    </location>
</feature>
<dbReference type="CDD" id="cd17253">
    <property type="entry name" value="RMtype1_S_Eco933I-TRD2-CR2_like"/>
    <property type="match status" value="1"/>
</dbReference>
<name>A0A4Q5CA27_9FIRM</name>
<dbReference type="EMBL" id="RCYR01000005">
    <property type="protein sequence ID" value="RYS81046.1"/>
    <property type="molecule type" value="Genomic_DNA"/>
</dbReference>
<dbReference type="GO" id="GO:0009307">
    <property type="term" value="P:DNA restriction-modification system"/>
    <property type="evidence" value="ECO:0007669"/>
    <property type="project" value="UniProtKB-KW"/>
</dbReference>
<dbReference type="SUPFAM" id="SSF116734">
    <property type="entry name" value="DNA methylase specificity domain"/>
    <property type="match status" value="2"/>
</dbReference>
<dbReference type="Pfam" id="PF01420">
    <property type="entry name" value="Methylase_S"/>
    <property type="match status" value="2"/>
</dbReference>
<keyword evidence="5" id="KW-0378">Hydrolase</keyword>
<dbReference type="GO" id="GO:0003677">
    <property type="term" value="F:DNA binding"/>
    <property type="evidence" value="ECO:0007669"/>
    <property type="project" value="UniProtKB-KW"/>
</dbReference>
<dbReference type="AlphaFoldDB" id="A0A4Q5CA27"/>
<proteinExistence type="inferred from homology"/>
<dbReference type="InterPro" id="IPR044946">
    <property type="entry name" value="Restrct_endonuc_typeI_TRD_sf"/>
</dbReference>